<reference evidence="8" key="2">
    <citation type="journal article" date="2021" name="PeerJ">
        <title>Extensive microbial diversity within the chicken gut microbiome revealed by metagenomics and culture.</title>
        <authorList>
            <person name="Gilroy R."/>
            <person name="Ravi A."/>
            <person name="Getino M."/>
            <person name="Pursley I."/>
            <person name="Horton D.L."/>
            <person name="Alikhan N.F."/>
            <person name="Baker D."/>
            <person name="Gharbi K."/>
            <person name="Hall N."/>
            <person name="Watson M."/>
            <person name="Adriaenssens E.M."/>
            <person name="Foster-Nyarko E."/>
            <person name="Jarju S."/>
            <person name="Secka A."/>
            <person name="Antonio M."/>
            <person name="Oren A."/>
            <person name="Chaudhuri R.R."/>
            <person name="La Ragione R."/>
            <person name="Hildebrand F."/>
            <person name="Pallen M.J."/>
        </authorList>
    </citation>
    <scope>NUCLEOTIDE SEQUENCE</scope>
    <source>
        <strain evidence="8">7463</strain>
    </source>
</reference>
<feature type="site" description="Participates in a stacking interaction with the thymidine ring of dTDP-4-oxo-6-deoxyglucose" evidence="6">
    <location>
        <position position="140"/>
    </location>
</feature>
<organism evidence="8 9">
    <name type="scientific">Candidatus Aphodousia faecigallinarum</name>
    <dbReference type="NCBI Taxonomy" id="2840677"/>
    <lineage>
        <taxon>Bacteria</taxon>
        <taxon>Pseudomonadati</taxon>
        <taxon>Pseudomonadota</taxon>
        <taxon>Betaproteobacteria</taxon>
        <taxon>Burkholderiales</taxon>
        <taxon>Sutterellaceae</taxon>
        <taxon>Sutterellaceae incertae sedis</taxon>
        <taxon>Candidatus Aphodousia</taxon>
    </lineage>
</organism>
<dbReference type="GO" id="GO:0008830">
    <property type="term" value="F:dTDP-4-dehydrorhamnose 3,5-epimerase activity"/>
    <property type="evidence" value="ECO:0007669"/>
    <property type="project" value="UniProtKB-UniRule"/>
</dbReference>
<dbReference type="GO" id="GO:0000271">
    <property type="term" value="P:polysaccharide biosynthetic process"/>
    <property type="evidence" value="ECO:0007669"/>
    <property type="project" value="TreeGrafter"/>
</dbReference>
<feature type="active site" description="Proton donor" evidence="5">
    <location>
        <position position="134"/>
    </location>
</feature>
<gene>
    <name evidence="8" type="primary">rfbC</name>
    <name evidence="8" type="ORF">IAC56_06495</name>
</gene>
<dbReference type="Gene3D" id="2.60.120.10">
    <property type="entry name" value="Jelly Rolls"/>
    <property type="match status" value="1"/>
</dbReference>
<dbReference type="PANTHER" id="PTHR21047:SF2">
    <property type="entry name" value="THYMIDINE DIPHOSPHO-4-KETO-RHAMNOSE 3,5-EPIMERASE"/>
    <property type="match status" value="1"/>
</dbReference>
<dbReference type="EMBL" id="DVMY01000102">
    <property type="protein sequence ID" value="HIU37904.1"/>
    <property type="molecule type" value="Genomic_DNA"/>
</dbReference>
<dbReference type="GO" id="GO:0019305">
    <property type="term" value="P:dTDP-rhamnose biosynthetic process"/>
    <property type="evidence" value="ECO:0007669"/>
    <property type="project" value="UniProtKB-UniRule"/>
</dbReference>
<feature type="active site" description="Proton acceptor" evidence="5">
    <location>
        <position position="65"/>
    </location>
</feature>
<keyword evidence="7 8" id="KW-0413">Isomerase</keyword>
<comment type="caution">
    <text evidence="8">The sequence shown here is derived from an EMBL/GenBank/DDBJ whole genome shotgun (WGS) entry which is preliminary data.</text>
</comment>
<name>A0A9D1ILA9_9BURK</name>
<dbReference type="PANTHER" id="PTHR21047">
    <property type="entry name" value="DTDP-6-DEOXY-D-GLUCOSE-3,5 EPIMERASE"/>
    <property type="match status" value="1"/>
</dbReference>
<dbReference type="SUPFAM" id="SSF51182">
    <property type="entry name" value="RmlC-like cupins"/>
    <property type="match status" value="1"/>
</dbReference>
<protein>
    <recommendedName>
        <fullName evidence="4 7">dTDP-4-dehydrorhamnose 3,5-epimerase</fullName>
        <ecNumber evidence="3 7">5.1.3.13</ecNumber>
    </recommendedName>
    <alternativeName>
        <fullName evidence="7">Thymidine diphospho-4-keto-rhamnose 3,5-epimerase</fullName>
    </alternativeName>
</protein>
<dbReference type="NCBIfam" id="TIGR01221">
    <property type="entry name" value="rmlC"/>
    <property type="match status" value="1"/>
</dbReference>
<evidence type="ECO:0000256" key="4">
    <source>
        <dbReference type="ARBA" id="ARBA00019595"/>
    </source>
</evidence>
<dbReference type="EC" id="5.1.3.13" evidence="3 7"/>
<comment type="pathway">
    <text evidence="7">Carbohydrate biosynthesis; dTDP-L-rhamnose biosynthesis.</text>
</comment>
<accession>A0A9D1ILA9</accession>
<evidence type="ECO:0000256" key="1">
    <source>
        <dbReference type="ARBA" id="ARBA00001298"/>
    </source>
</evidence>
<evidence type="ECO:0000256" key="2">
    <source>
        <dbReference type="ARBA" id="ARBA00001997"/>
    </source>
</evidence>
<reference evidence="8" key="1">
    <citation type="submission" date="2020-10" db="EMBL/GenBank/DDBJ databases">
        <authorList>
            <person name="Gilroy R."/>
        </authorList>
    </citation>
    <scope>NUCLEOTIDE SEQUENCE</scope>
    <source>
        <strain evidence="8">7463</strain>
    </source>
</reference>
<dbReference type="InterPro" id="IPR011051">
    <property type="entry name" value="RmlC_Cupin_sf"/>
</dbReference>
<dbReference type="Pfam" id="PF00908">
    <property type="entry name" value="dTDP_sugar_isom"/>
    <property type="match status" value="1"/>
</dbReference>
<sequence length="187" mass="21667">MGNNMRIEKTEFEGLLRIFPQVYRDDRGSFCELWQAARYEDLWPELSFVQDNFSVSKKGTLRGLHFQKTHPQGKLISVLEGEIFDVAVDLRPNSVTFSRVFSTRLSSDNLSQLYIPEGFAHGFLTLSDTAHVLYRCTDFYHPEDEAAIRYDDANLAIDWPCVDAPLTISEKDKQAMTFFEWRKSQLL</sequence>
<proteinExistence type="inferred from homology"/>
<comment type="subunit">
    <text evidence="7">Homodimer.</text>
</comment>
<evidence type="ECO:0000313" key="9">
    <source>
        <dbReference type="Proteomes" id="UP000824083"/>
    </source>
</evidence>
<comment type="function">
    <text evidence="2 7">Catalyzes the epimerization of the C3' and C5'positions of dTDP-6-deoxy-D-xylo-4-hexulose, forming dTDP-6-deoxy-L-lyxo-4-hexulose.</text>
</comment>
<dbReference type="CDD" id="cd00438">
    <property type="entry name" value="cupin_RmlC"/>
    <property type="match status" value="1"/>
</dbReference>
<dbReference type="Proteomes" id="UP000824083">
    <property type="component" value="Unassembled WGS sequence"/>
</dbReference>
<dbReference type="InterPro" id="IPR014710">
    <property type="entry name" value="RmlC-like_jellyroll"/>
</dbReference>
<dbReference type="GO" id="GO:0005829">
    <property type="term" value="C:cytosol"/>
    <property type="evidence" value="ECO:0007669"/>
    <property type="project" value="TreeGrafter"/>
</dbReference>
<evidence type="ECO:0000256" key="3">
    <source>
        <dbReference type="ARBA" id="ARBA00012098"/>
    </source>
</evidence>
<dbReference type="InterPro" id="IPR000888">
    <property type="entry name" value="RmlC-like"/>
</dbReference>
<comment type="similarity">
    <text evidence="7">Belongs to the dTDP-4-dehydrorhamnose 3,5-epimerase family.</text>
</comment>
<evidence type="ECO:0000256" key="6">
    <source>
        <dbReference type="PIRSR" id="PIRSR600888-3"/>
    </source>
</evidence>
<comment type="catalytic activity">
    <reaction evidence="1 7">
        <text>dTDP-4-dehydro-6-deoxy-alpha-D-glucose = dTDP-4-dehydro-beta-L-rhamnose</text>
        <dbReference type="Rhea" id="RHEA:16969"/>
        <dbReference type="ChEBI" id="CHEBI:57649"/>
        <dbReference type="ChEBI" id="CHEBI:62830"/>
        <dbReference type="EC" id="5.1.3.13"/>
    </reaction>
</comment>
<evidence type="ECO:0000256" key="5">
    <source>
        <dbReference type="PIRSR" id="PIRSR600888-1"/>
    </source>
</evidence>
<evidence type="ECO:0000256" key="7">
    <source>
        <dbReference type="RuleBase" id="RU364069"/>
    </source>
</evidence>
<evidence type="ECO:0000313" key="8">
    <source>
        <dbReference type="EMBL" id="HIU37904.1"/>
    </source>
</evidence>
<dbReference type="AlphaFoldDB" id="A0A9D1ILA9"/>